<feature type="domain" description="MAM" evidence="2">
    <location>
        <begin position="59"/>
        <end position="145"/>
    </location>
</feature>
<dbReference type="GO" id="GO:0016020">
    <property type="term" value="C:membrane"/>
    <property type="evidence" value="ECO:0007669"/>
    <property type="project" value="InterPro"/>
</dbReference>
<dbReference type="AlphaFoldDB" id="A0A5J4NN51"/>
<evidence type="ECO:0000313" key="3">
    <source>
        <dbReference type="EMBL" id="KAA3676829.1"/>
    </source>
</evidence>
<dbReference type="EMBL" id="QNGE01001787">
    <property type="protein sequence ID" value="KAA3676829.1"/>
    <property type="molecule type" value="Genomic_DNA"/>
</dbReference>
<feature type="region of interest" description="Disordered" evidence="1">
    <location>
        <begin position="23"/>
        <end position="53"/>
    </location>
</feature>
<proteinExistence type="predicted"/>
<gene>
    <name evidence="3" type="ORF">DEA37_0013976</name>
</gene>
<reference evidence="3 4" key="1">
    <citation type="journal article" date="2019" name="Gigascience">
        <title>Whole-genome sequence of the oriental lung fluke Paragonimus westermani.</title>
        <authorList>
            <person name="Oey H."/>
            <person name="Zakrzewski M."/>
            <person name="Narain K."/>
            <person name="Devi K.R."/>
            <person name="Agatsuma T."/>
            <person name="Nawaratna S."/>
            <person name="Gobert G.N."/>
            <person name="Jones M.K."/>
            <person name="Ragan M.A."/>
            <person name="McManus D.P."/>
            <person name="Krause L."/>
        </authorList>
    </citation>
    <scope>NUCLEOTIDE SEQUENCE [LARGE SCALE GENOMIC DNA]</scope>
    <source>
        <strain evidence="3 4">IND2009</strain>
    </source>
</reference>
<dbReference type="Proteomes" id="UP000324629">
    <property type="component" value="Unassembled WGS sequence"/>
</dbReference>
<name>A0A5J4NN51_9TREM</name>
<organism evidence="3 4">
    <name type="scientific">Paragonimus westermani</name>
    <dbReference type="NCBI Taxonomy" id="34504"/>
    <lineage>
        <taxon>Eukaryota</taxon>
        <taxon>Metazoa</taxon>
        <taxon>Spiralia</taxon>
        <taxon>Lophotrochozoa</taxon>
        <taxon>Platyhelminthes</taxon>
        <taxon>Trematoda</taxon>
        <taxon>Digenea</taxon>
        <taxon>Plagiorchiida</taxon>
        <taxon>Troglotremata</taxon>
        <taxon>Troglotrematidae</taxon>
        <taxon>Paragonimus</taxon>
    </lineage>
</organism>
<accession>A0A5J4NN51</accession>
<comment type="caution">
    <text evidence="3">The sequence shown here is derived from an EMBL/GenBank/DDBJ whole genome shotgun (WGS) entry which is preliminary data.</text>
</comment>
<feature type="compositionally biased region" description="Polar residues" evidence="1">
    <location>
        <begin position="31"/>
        <end position="43"/>
    </location>
</feature>
<evidence type="ECO:0000313" key="4">
    <source>
        <dbReference type="Proteomes" id="UP000324629"/>
    </source>
</evidence>
<evidence type="ECO:0000256" key="1">
    <source>
        <dbReference type="SAM" id="MobiDB-lite"/>
    </source>
</evidence>
<keyword evidence="4" id="KW-1185">Reference proteome</keyword>
<dbReference type="Gene3D" id="2.60.120.200">
    <property type="match status" value="1"/>
</dbReference>
<protein>
    <recommendedName>
        <fullName evidence="2">MAM domain-containing protein</fullName>
    </recommendedName>
</protein>
<sequence length="171" mass="19333">MCLSMPDWMRSISTTQEPLTARLWSPPIDTGTRQGVNTVGSGEQRNEEKAQGNSRNSLLTCTFENPLNALCGWRDDVNDWSGRWQLLSRPTGQFGKELCVGFINTLDFPEDAPQGLTARLWSPLIRLKKLTDSEEPKCLQLFYKIVWTHPPVLVKSSTSLPKLSLLMRRQG</sequence>
<evidence type="ECO:0000259" key="2">
    <source>
        <dbReference type="PROSITE" id="PS50060"/>
    </source>
</evidence>
<dbReference type="InterPro" id="IPR000998">
    <property type="entry name" value="MAM_dom"/>
</dbReference>
<dbReference type="PROSITE" id="PS50060">
    <property type="entry name" value="MAM_2"/>
    <property type="match status" value="1"/>
</dbReference>